<evidence type="ECO:0000256" key="1">
    <source>
        <dbReference type="SAM" id="Phobius"/>
    </source>
</evidence>
<dbReference type="EMBL" id="MN739352">
    <property type="protein sequence ID" value="QHT00048.1"/>
    <property type="molecule type" value="Genomic_DNA"/>
</dbReference>
<evidence type="ECO:0000313" key="2">
    <source>
        <dbReference type="EMBL" id="QHT00048.1"/>
    </source>
</evidence>
<feature type="transmembrane region" description="Helical" evidence="1">
    <location>
        <begin position="68"/>
        <end position="86"/>
    </location>
</feature>
<keyword evidence="1" id="KW-0472">Membrane</keyword>
<name>A0A6C0C631_9ZZZZ</name>
<protein>
    <submittedName>
        <fullName evidence="2">Uncharacterized protein</fullName>
    </submittedName>
</protein>
<dbReference type="AlphaFoldDB" id="A0A6C0C631"/>
<keyword evidence="1" id="KW-0812">Transmembrane</keyword>
<organism evidence="2">
    <name type="scientific">viral metagenome</name>
    <dbReference type="NCBI Taxonomy" id="1070528"/>
    <lineage>
        <taxon>unclassified sequences</taxon>
        <taxon>metagenomes</taxon>
        <taxon>organismal metagenomes</taxon>
    </lineage>
</organism>
<reference evidence="2" key="1">
    <citation type="journal article" date="2020" name="Nature">
        <title>Giant virus diversity and host interactions through global metagenomics.</title>
        <authorList>
            <person name="Schulz F."/>
            <person name="Roux S."/>
            <person name="Paez-Espino D."/>
            <person name="Jungbluth S."/>
            <person name="Walsh D.A."/>
            <person name="Denef V.J."/>
            <person name="McMahon K.D."/>
            <person name="Konstantinidis K.T."/>
            <person name="Eloe-Fadrosh E.A."/>
            <person name="Kyrpides N.C."/>
            <person name="Woyke T."/>
        </authorList>
    </citation>
    <scope>NUCLEOTIDE SEQUENCE</scope>
    <source>
        <strain evidence="2">GVMAG-M-3300020192-26</strain>
    </source>
</reference>
<keyword evidence="1" id="KW-1133">Transmembrane helix</keyword>
<proteinExistence type="predicted"/>
<accession>A0A6C0C631</accession>
<sequence>MLSIRTLLRPTVSNLRYCRLLHTNNKTNPGNVKTIINIPGVDSNSTKVSLFNRVIHKFSISFSLIKKIIACVILYIMMDSIFIPLYNFKQNASKWIKENNIEF</sequence>